<keyword evidence="1" id="KW-1133">Transmembrane helix</keyword>
<evidence type="ECO:0000313" key="2">
    <source>
        <dbReference type="EMBL" id="RMJ15826.1"/>
    </source>
</evidence>
<evidence type="ECO:0000256" key="1">
    <source>
        <dbReference type="SAM" id="Phobius"/>
    </source>
</evidence>
<evidence type="ECO:0000313" key="3">
    <source>
        <dbReference type="Proteomes" id="UP000277212"/>
    </source>
</evidence>
<keyword evidence="1" id="KW-0472">Membrane</keyword>
<name>A0A3M2SE36_9HYPO</name>
<gene>
    <name evidence="2" type="ORF">CDV36_004494</name>
</gene>
<keyword evidence="3" id="KW-1185">Reference proteome</keyword>
<feature type="transmembrane region" description="Helical" evidence="1">
    <location>
        <begin position="435"/>
        <end position="458"/>
    </location>
</feature>
<dbReference type="EMBL" id="NKUJ01000058">
    <property type="protein sequence ID" value="RMJ15826.1"/>
    <property type="molecule type" value="Genomic_DNA"/>
</dbReference>
<keyword evidence="1" id="KW-0812">Transmembrane</keyword>
<protein>
    <submittedName>
        <fullName evidence="2">Uncharacterized protein</fullName>
    </submittedName>
</protein>
<accession>A0A3M2SE36</accession>
<dbReference type="AlphaFoldDB" id="A0A3M2SE36"/>
<dbReference type="Proteomes" id="UP000277212">
    <property type="component" value="Unassembled WGS sequence"/>
</dbReference>
<comment type="caution">
    <text evidence="2">The sequence shown here is derived from an EMBL/GenBank/DDBJ whole genome shotgun (WGS) entry which is preliminary data.</text>
</comment>
<sequence length="466" mass="53111">MRSNWWSWSRQKTKPLDVESIPLNSGVSVKDSLIRTVANIGHNAPISDLEDVSVPYFAFLEATFRRIAPDILKITHTTSLVDSSPAGQTQRLYEIVGVIASKLGDGKNHIFLRYLCNELEQRGLVQPEPTTPNGASHSGSGTHTQASQLVFILLGALTMLYTPRTDPCIGKIQMRQTFGAALQRRGATTWHTDSQDLPAFGDDITFDDLLGRYSRSHYGPVPCPSTRDSTHEPNLLRSEDLSFYTLAQLLGVRIAWTTSICEHLEFDPRSKQLKLFRFPSYCVLLCLLEPDKTYLDGLFRNLLEDDNIRSADYFREVISTYRLIFGQHQDARELIKKFCGQGRILGFKNPFRDEHPSAFVKDTADPLLEELCFKDSRRVHLFAELDIVDLKNIYNLDGDFPYFAERLTALKSFVENQCPHDWKVLWRDRRDVAKFWTIWAVMLFGIPSLLISVIQTILTGFQLQGE</sequence>
<dbReference type="OrthoDB" id="5428890at2759"/>
<organism evidence="2 3">
    <name type="scientific">Fusarium kuroshium</name>
    <dbReference type="NCBI Taxonomy" id="2010991"/>
    <lineage>
        <taxon>Eukaryota</taxon>
        <taxon>Fungi</taxon>
        <taxon>Dikarya</taxon>
        <taxon>Ascomycota</taxon>
        <taxon>Pezizomycotina</taxon>
        <taxon>Sordariomycetes</taxon>
        <taxon>Hypocreomycetidae</taxon>
        <taxon>Hypocreales</taxon>
        <taxon>Nectriaceae</taxon>
        <taxon>Fusarium</taxon>
        <taxon>Fusarium solani species complex</taxon>
    </lineage>
</organism>
<reference evidence="2 3" key="1">
    <citation type="submission" date="2017-06" db="EMBL/GenBank/DDBJ databases">
        <title>Comparative genomic analysis of Ambrosia Fusariam Clade fungi.</title>
        <authorList>
            <person name="Stajich J.E."/>
            <person name="Carrillo J."/>
            <person name="Kijimoto T."/>
            <person name="Eskalen A."/>
            <person name="O'Donnell K."/>
            <person name="Kasson M."/>
        </authorList>
    </citation>
    <scope>NUCLEOTIDE SEQUENCE [LARGE SCALE GENOMIC DNA]</scope>
    <source>
        <strain evidence="2">UCR3666</strain>
    </source>
</reference>
<proteinExistence type="predicted"/>